<comment type="caution">
    <text evidence="1">The sequence shown here is derived from an EMBL/GenBank/DDBJ whole genome shotgun (WGS) entry which is preliminary data.</text>
</comment>
<accession>A0A6L2NB21</accession>
<organism evidence="1">
    <name type="scientific">Tanacetum cinerariifolium</name>
    <name type="common">Dalmatian daisy</name>
    <name type="synonym">Chrysanthemum cinerariifolium</name>
    <dbReference type="NCBI Taxonomy" id="118510"/>
    <lineage>
        <taxon>Eukaryota</taxon>
        <taxon>Viridiplantae</taxon>
        <taxon>Streptophyta</taxon>
        <taxon>Embryophyta</taxon>
        <taxon>Tracheophyta</taxon>
        <taxon>Spermatophyta</taxon>
        <taxon>Magnoliopsida</taxon>
        <taxon>eudicotyledons</taxon>
        <taxon>Gunneridae</taxon>
        <taxon>Pentapetalae</taxon>
        <taxon>asterids</taxon>
        <taxon>campanulids</taxon>
        <taxon>Asterales</taxon>
        <taxon>Asteraceae</taxon>
        <taxon>Asteroideae</taxon>
        <taxon>Anthemideae</taxon>
        <taxon>Anthemidinae</taxon>
        <taxon>Tanacetum</taxon>
    </lineage>
</organism>
<proteinExistence type="predicted"/>
<dbReference type="PANTHER" id="PTHR35317:SF23">
    <property type="entry name" value="OS04G0629600 PROTEIN"/>
    <property type="match status" value="1"/>
</dbReference>
<name>A0A6L2NB21_TANCI</name>
<evidence type="ECO:0000313" key="1">
    <source>
        <dbReference type="EMBL" id="GEU83416.1"/>
    </source>
</evidence>
<dbReference type="EMBL" id="BKCJ010008679">
    <property type="protein sequence ID" value="GEU83416.1"/>
    <property type="molecule type" value="Genomic_DNA"/>
</dbReference>
<dbReference type="Pfam" id="PF14223">
    <property type="entry name" value="Retrotran_gag_2"/>
    <property type="match status" value="1"/>
</dbReference>
<reference evidence="1" key="1">
    <citation type="journal article" date="2019" name="Sci. Rep.">
        <title>Draft genome of Tanacetum cinerariifolium, the natural source of mosquito coil.</title>
        <authorList>
            <person name="Yamashiro T."/>
            <person name="Shiraishi A."/>
            <person name="Satake H."/>
            <person name="Nakayama K."/>
        </authorList>
    </citation>
    <scope>NUCLEOTIDE SEQUENCE</scope>
</reference>
<sequence>MDSDAAHMIAASKVPMLKLGEFELWRMRIEQYIQMMDYALWDIIKNGNSILKMQTVNNVKTVIPPTTAEEKLQKRNEVKERSILMTRLPNEHQLKFNLFKDAKTLPAAIEKRFGGNDSTKKTQRNLLKQQYENFSESSFESLDQTFDKLQKLVSQLELLSEVISQEDINKKFLRSLPSEWNITNTQNMAFVSSSSNNSNSSNGVNTAQRVNTTNGVNTASSQVNAAGSLNIDNLSDVVICSFLASQPNSTHLVNEDLEHIHVDDLEEMDLKKTVLVETPNSSALVSCDGLGGYDWSDQAEEGLTNYALMAYSTPSASSSDSEVSDCSKSCLKAVENQCQIVDNYKKGLGYNVVPPPHTGLFLPPKSNLYSIGLEELFSEPKTKKSKNKANEVEHEFVLKHSDAPIIEDWVLDDEEEEVKKTEAKPSVNRINFV</sequence>
<dbReference type="AlphaFoldDB" id="A0A6L2NB21"/>
<gene>
    <name evidence="1" type="ORF">Tci_055394</name>
</gene>
<dbReference type="PANTHER" id="PTHR35317">
    <property type="entry name" value="OS04G0629600 PROTEIN"/>
    <property type="match status" value="1"/>
</dbReference>
<protein>
    <submittedName>
        <fullName evidence="1">Ribonuclease H-like domain-containing protein</fullName>
    </submittedName>
</protein>